<accession>A0A1H3ZJT1</accession>
<name>A0A1H3ZJT1_9BACT</name>
<gene>
    <name evidence="2" type="ORF">SAMN05192529_11174</name>
</gene>
<evidence type="ECO:0000313" key="2">
    <source>
        <dbReference type="EMBL" id="SEA24046.1"/>
    </source>
</evidence>
<sequence length="799" mass="88943">MTTREWIHTDGKALAKRIQQVVSGAVKSSSAYKKVARLWPKAGGLPLLLLLSLQVFFLSARAQSALKTKGQLRPGQPSIEEALEKGLQVRYIIYARYEPTGAAGTIRPHQLDVMERIQMVNMGARPVRNLMLRLYPNGYSSDSTRLAEDLLKQRDTRLYFAGPDQLGGISGLNISLQGKSGIHNQASLQLSDLTTSGTKELLMLTLPAPLLPGDSILLETPFTLRLPQRIKDLGYTDGVSYLKDWFIQIEKTGDRLAQAEIHLMIPSEAALYLDGQKLEPTGNGELNRSAGNQGSYHFTMDPHGALALLQQGGSLENGGITAGPNFNPDLNRNRNKDQDQDQDAAAYTTDPGQFFERLLPGPLKGKRPARPDSLWAEMTAARIGAYSSGPKPLKPAFLFNARQADIYRYLSFSPALGYNDYDKWMPGVLIHNYGLPSTAFNFLLAPLYSTHDHTLSGLGKLSYTARRPFDKWQISVTASRYGFNAYSDFSDGTGAMIKGADMRLLRIVPSLRYKWMPDHHDSDKTWSLSARAYILNKDSWFASEDQLSIHKTTTTIGELSGGFNNDRVLYPYAVNAVLQGTDQFLRLAVRGDYFLNYDASGAGLAIRGYAGKFFYLEDKNIQSSYNLQNYFFNLSGPVGKEDFTYSDYFIGRSAYQGWMSQQMTTGGGFFKVSTPYLSDPVGQTDDWLAAINLTSDIPAGINPFSVLPFKMPVRVFLDLGTYSGLWSENPAAGRFLYDAGLQVSVLKEAVTIYMPVLYSKIYKDTYKSMGDLGGFAQRLRFSINLERLLPKRLQPDLNW</sequence>
<dbReference type="AlphaFoldDB" id="A0A1H3ZJT1"/>
<dbReference type="RefSeq" id="WP_091397975.1">
    <property type="nucleotide sequence ID" value="NZ_FNQY01000011.1"/>
</dbReference>
<keyword evidence="3" id="KW-1185">Reference proteome</keyword>
<dbReference type="OrthoDB" id="9814383at2"/>
<dbReference type="STRING" id="551991.SAMN05192529_11174"/>
<dbReference type="Proteomes" id="UP000199041">
    <property type="component" value="Unassembled WGS sequence"/>
</dbReference>
<organism evidence="2 3">
    <name type="scientific">Arachidicoccus rhizosphaerae</name>
    <dbReference type="NCBI Taxonomy" id="551991"/>
    <lineage>
        <taxon>Bacteria</taxon>
        <taxon>Pseudomonadati</taxon>
        <taxon>Bacteroidota</taxon>
        <taxon>Chitinophagia</taxon>
        <taxon>Chitinophagales</taxon>
        <taxon>Chitinophagaceae</taxon>
        <taxon>Arachidicoccus</taxon>
    </lineage>
</organism>
<evidence type="ECO:0000313" key="3">
    <source>
        <dbReference type="Proteomes" id="UP000199041"/>
    </source>
</evidence>
<evidence type="ECO:0000256" key="1">
    <source>
        <dbReference type="SAM" id="MobiDB-lite"/>
    </source>
</evidence>
<reference evidence="2 3" key="1">
    <citation type="submission" date="2016-10" db="EMBL/GenBank/DDBJ databases">
        <authorList>
            <person name="de Groot N.N."/>
        </authorList>
    </citation>
    <scope>NUCLEOTIDE SEQUENCE [LARGE SCALE GENOMIC DNA]</scope>
    <source>
        <strain evidence="2 3">Vu-144</strain>
    </source>
</reference>
<dbReference type="EMBL" id="FNQY01000011">
    <property type="protein sequence ID" value="SEA24046.1"/>
    <property type="molecule type" value="Genomic_DNA"/>
</dbReference>
<feature type="region of interest" description="Disordered" evidence="1">
    <location>
        <begin position="317"/>
        <end position="344"/>
    </location>
</feature>
<protein>
    <submittedName>
        <fullName evidence="2">Uncharacterized protein</fullName>
    </submittedName>
</protein>
<proteinExistence type="predicted"/>